<dbReference type="Pfam" id="PF01161">
    <property type="entry name" value="PBP"/>
    <property type="match status" value="1"/>
</dbReference>
<dbReference type="EMBL" id="CP029487">
    <property type="protein sequence ID" value="QCT72485.1"/>
    <property type="molecule type" value="Genomic_DNA"/>
</dbReference>
<dbReference type="InterPro" id="IPR005247">
    <property type="entry name" value="YbhB_YbcL/LppC-like"/>
</dbReference>
<sequence>MEVLTLSSRDFEAGGWIPRKNSARGENRSPALTLEGITPEARSLAVTMDDASHPLFKNYNHWVIWNLPVQAEIPEGIPAGKIVDNLGGAVQGMAYGRHVYKGPKPPFKSVHTYTFTAYVLDCEISLPPESHRAELLAVIEGHVLQRATLSAKFQSRRKE</sequence>
<proteinExistence type="predicted"/>
<dbReference type="InterPro" id="IPR008914">
    <property type="entry name" value="PEBP"/>
</dbReference>
<accession>A0A4P9CCA2</accession>
<name>A0A4P9CCA2_EUBML</name>
<dbReference type="InterPro" id="IPR036610">
    <property type="entry name" value="PEBP-like_sf"/>
</dbReference>
<dbReference type="NCBIfam" id="TIGR00481">
    <property type="entry name" value="YbhB/YbcL family Raf kinase inhibitor-like protein"/>
    <property type="match status" value="1"/>
</dbReference>
<organism evidence="1 2">
    <name type="scientific">Eubacterium maltosivorans</name>
    <dbReference type="NCBI Taxonomy" id="2041044"/>
    <lineage>
        <taxon>Bacteria</taxon>
        <taxon>Bacillati</taxon>
        <taxon>Bacillota</taxon>
        <taxon>Clostridia</taxon>
        <taxon>Eubacteriales</taxon>
        <taxon>Eubacteriaceae</taxon>
        <taxon>Eubacterium</taxon>
    </lineage>
</organism>
<reference evidence="1 2" key="1">
    <citation type="submission" date="2018-05" db="EMBL/GenBank/DDBJ databases">
        <title>Genome comparison of Eubacterium sp.</title>
        <authorList>
            <person name="Feng Y."/>
            <person name="Sanchez-Andrea I."/>
            <person name="Stams A.J.M."/>
            <person name="De Vos W.M."/>
        </authorList>
    </citation>
    <scope>NUCLEOTIDE SEQUENCE [LARGE SCALE GENOMIC DNA]</scope>
    <source>
        <strain evidence="1 2">YI</strain>
    </source>
</reference>
<gene>
    <name evidence="1" type="ORF">CPZ25_014495</name>
</gene>
<dbReference type="Proteomes" id="UP000218387">
    <property type="component" value="Chromosome"/>
</dbReference>
<dbReference type="CDD" id="cd00865">
    <property type="entry name" value="PEBP_bact_arch"/>
    <property type="match status" value="1"/>
</dbReference>
<evidence type="ECO:0000313" key="2">
    <source>
        <dbReference type="Proteomes" id="UP000218387"/>
    </source>
</evidence>
<dbReference type="AlphaFoldDB" id="A0A4P9CCA2"/>
<keyword evidence="2" id="KW-1185">Reference proteome</keyword>
<dbReference type="Gene3D" id="3.90.280.10">
    <property type="entry name" value="PEBP-like"/>
    <property type="match status" value="1"/>
</dbReference>
<dbReference type="KEGG" id="emt:CPZ25_014495"/>
<dbReference type="SUPFAM" id="SSF49777">
    <property type="entry name" value="PEBP-like"/>
    <property type="match status" value="1"/>
</dbReference>
<protein>
    <submittedName>
        <fullName evidence="1">YbhB/YbcL family Raf kinase inhibitor-like protein</fullName>
    </submittedName>
</protein>
<dbReference type="RefSeq" id="WP_096919077.1">
    <property type="nucleotide sequence ID" value="NZ_CP029487.1"/>
</dbReference>
<evidence type="ECO:0000313" key="1">
    <source>
        <dbReference type="EMBL" id="QCT72485.1"/>
    </source>
</evidence>